<dbReference type="RefSeq" id="WP_012874464.1">
    <property type="nucleotide sequence ID" value="NC_013525.1"/>
</dbReference>
<dbReference type="OrthoDB" id="9795467at2"/>
<dbReference type="STRING" id="525904.Tter_0508"/>
<dbReference type="InterPro" id="IPR006059">
    <property type="entry name" value="SBP"/>
</dbReference>
<dbReference type="PANTHER" id="PTHR43649:SF12">
    <property type="entry name" value="DIACETYLCHITOBIOSE BINDING PROTEIN DASA"/>
    <property type="match status" value="1"/>
</dbReference>
<reference evidence="3" key="1">
    <citation type="journal article" date="2010" name="Stand. Genomic Sci.">
        <title>Complete genome sequence of 'Thermobaculum terrenum' type strain (YNP1).</title>
        <authorList>
            <person name="Kiss H."/>
            <person name="Cleland D."/>
            <person name="Lapidus A."/>
            <person name="Lucas S."/>
            <person name="Glavina Del Rio T."/>
            <person name="Nolan M."/>
            <person name="Tice H."/>
            <person name="Han C."/>
            <person name="Goodwin L."/>
            <person name="Pitluck S."/>
            <person name="Liolios K."/>
            <person name="Ivanova N."/>
            <person name="Mavromatis K."/>
            <person name="Ovchinnikova G."/>
            <person name="Pati A."/>
            <person name="Chen A."/>
            <person name="Palaniappan K."/>
            <person name="Land M."/>
            <person name="Hauser L."/>
            <person name="Chang Y."/>
            <person name="Jeffries C."/>
            <person name="Lu M."/>
            <person name="Brettin T."/>
            <person name="Detter J."/>
            <person name="Goker M."/>
            <person name="Tindall B."/>
            <person name="Beck B."/>
            <person name="McDermott T."/>
            <person name="Woyke T."/>
            <person name="Bristow J."/>
            <person name="Eisen J."/>
            <person name="Markowitz V."/>
            <person name="Hugenholtz P."/>
            <person name="Kyrpides N."/>
            <person name="Klenk H."/>
            <person name="Cheng J."/>
        </authorList>
    </citation>
    <scope>NUCLEOTIDE SEQUENCE [LARGE SCALE GENOMIC DNA]</scope>
    <source>
        <strain evidence="3">ATCC BAA-798 / YNP1</strain>
    </source>
</reference>
<dbReference type="AlphaFoldDB" id="D1CES3"/>
<dbReference type="InterPro" id="IPR050490">
    <property type="entry name" value="Bact_solute-bd_prot1"/>
</dbReference>
<sequence>MNGHHNREQDQHKLSRRKVLQLGSKLAILTIGGPILASCGGGGGGGTPTAGMTSPSPSPASPSPAAPGVTPEATPAASMAPSASPTPASTAATGATGWQVRFKEQATITAWGFNTDNTTARVRVNLFKQTYPNIQLRLVPEITDQKILTAVASGQVPDLFWIGRNSVISWAARGALEPLNDLIENDDRFNMDNFYESAVKEVTWDDQIWAIPQFMDVRALWINHKPLQEVGIKPDDVDPKNWNQLQQYGVKLTKKQGNRLTRWGFDHKVQDGYMWMWSWANNSNLLSEDGRTATFATPENIEALRYAAETIQKQGGWKAFDAFRQTWQWDAQHPVIQNQVALTLYESWLLGMIAEFAPDHPFNVIPFTDKSGKIVTAVGGLAWAIPKGAKNKEAAWEFISFMSDAQVWLRGAKAQANEEKGKYVPSLTANKEADKLLREQVYSPINDAIDSAVALFPRLLNNSQAPPPSPVNAEINDILNNDAVLPALRGEKSPEDALKAAQEKAQAAIDKFFK</sequence>
<feature type="compositionally biased region" description="Pro residues" evidence="1">
    <location>
        <begin position="56"/>
        <end position="65"/>
    </location>
</feature>
<accession>D1CES3</accession>
<dbReference type="EMBL" id="CP001825">
    <property type="protein sequence ID" value="ACZ41429.1"/>
    <property type="molecule type" value="Genomic_DNA"/>
</dbReference>
<dbReference type="HOGENOM" id="CLU_031285_10_0_0"/>
<evidence type="ECO:0000256" key="1">
    <source>
        <dbReference type="SAM" id="MobiDB-lite"/>
    </source>
</evidence>
<evidence type="ECO:0000313" key="2">
    <source>
        <dbReference type="EMBL" id="ACZ41429.1"/>
    </source>
</evidence>
<dbReference type="SUPFAM" id="SSF53850">
    <property type="entry name" value="Periplasmic binding protein-like II"/>
    <property type="match status" value="1"/>
</dbReference>
<feature type="compositionally biased region" description="Low complexity" evidence="1">
    <location>
        <begin position="66"/>
        <end position="94"/>
    </location>
</feature>
<dbReference type="Pfam" id="PF01547">
    <property type="entry name" value="SBP_bac_1"/>
    <property type="match status" value="1"/>
</dbReference>
<gene>
    <name evidence="2" type="ordered locus">Tter_0508</name>
</gene>
<dbReference type="KEGG" id="ttr:Tter_0508"/>
<feature type="region of interest" description="Disordered" evidence="1">
    <location>
        <begin position="42"/>
        <end position="94"/>
    </location>
</feature>
<name>D1CES3_THET1</name>
<protein>
    <submittedName>
        <fullName evidence="2">Extracellular solute-binding protein family 1</fullName>
    </submittedName>
</protein>
<dbReference type="eggNOG" id="COG1653">
    <property type="taxonomic scope" value="Bacteria"/>
</dbReference>
<keyword evidence="3" id="KW-1185">Reference proteome</keyword>
<organism evidence="2 3">
    <name type="scientific">Thermobaculum terrenum (strain ATCC BAA-798 / CCMEE 7001 / YNP1)</name>
    <dbReference type="NCBI Taxonomy" id="525904"/>
    <lineage>
        <taxon>Bacteria</taxon>
        <taxon>Bacillati</taxon>
        <taxon>Chloroflexota</taxon>
        <taxon>Chloroflexia</taxon>
        <taxon>Candidatus Thermobaculales</taxon>
        <taxon>Candidatus Thermobaculaceae</taxon>
        <taxon>Thermobaculum</taxon>
    </lineage>
</organism>
<proteinExistence type="predicted"/>
<evidence type="ECO:0000313" key="3">
    <source>
        <dbReference type="Proteomes" id="UP000000323"/>
    </source>
</evidence>
<dbReference type="Gene3D" id="3.40.190.10">
    <property type="entry name" value="Periplasmic binding protein-like II"/>
    <property type="match status" value="1"/>
</dbReference>
<dbReference type="Proteomes" id="UP000000323">
    <property type="component" value="Chromosome 1"/>
</dbReference>
<dbReference type="PANTHER" id="PTHR43649">
    <property type="entry name" value="ARABINOSE-BINDING PROTEIN-RELATED"/>
    <property type="match status" value="1"/>
</dbReference>
<dbReference type="CDD" id="cd14748">
    <property type="entry name" value="PBP2_UgpB"/>
    <property type="match status" value="1"/>
</dbReference>